<evidence type="ECO:0000313" key="6">
    <source>
        <dbReference type="EMBL" id="GIM86537.1"/>
    </source>
</evidence>
<dbReference type="PRINTS" id="PR00455">
    <property type="entry name" value="HTHTETR"/>
</dbReference>
<dbReference type="Proteomes" id="UP000677457">
    <property type="component" value="Unassembled WGS sequence"/>
</dbReference>
<dbReference type="PANTHER" id="PTHR30055">
    <property type="entry name" value="HTH-TYPE TRANSCRIPTIONAL REGULATOR RUTR"/>
    <property type="match status" value="1"/>
</dbReference>
<evidence type="ECO:0000313" key="7">
    <source>
        <dbReference type="EMBL" id="TQL39490.1"/>
    </source>
</evidence>
<dbReference type="GO" id="GO:0003700">
    <property type="term" value="F:DNA-binding transcription factor activity"/>
    <property type="evidence" value="ECO:0007669"/>
    <property type="project" value="TreeGrafter"/>
</dbReference>
<evidence type="ECO:0000256" key="3">
    <source>
        <dbReference type="ARBA" id="ARBA00023163"/>
    </source>
</evidence>
<comment type="caution">
    <text evidence="7">The sequence shown here is derived from an EMBL/GenBank/DDBJ whole genome shotgun (WGS) entry which is preliminary data.</text>
</comment>
<feature type="DNA-binding region" description="H-T-H motif" evidence="4">
    <location>
        <begin position="31"/>
        <end position="50"/>
    </location>
</feature>
<evidence type="ECO:0000259" key="5">
    <source>
        <dbReference type="PROSITE" id="PS50977"/>
    </source>
</evidence>
<keyword evidence="9" id="KW-1185">Reference proteome</keyword>
<dbReference type="InterPro" id="IPR009057">
    <property type="entry name" value="Homeodomain-like_sf"/>
</dbReference>
<dbReference type="PROSITE" id="PS50977">
    <property type="entry name" value="HTH_TETR_2"/>
    <property type="match status" value="1"/>
</dbReference>
<accession>A0A542XUI3</accession>
<feature type="domain" description="HTH tetR-type" evidence="5">
    <location>
        <begin position="8"/>
        <end position="68"/>
    </location>
</feature>
<protein>
    <submittedName>
        <fullName evidence="7">TetR family transcriptional regulator</fullName>
    </submittedName>
</protein>
<dbReference type="Proteomes" id="UP000315983">
    <property type="component" value="Unassembled WGS sequence"/>
</dbReference>
<dbReference type="Pfam" id="PF00440">
    <property type="entry name" value="TetR_N"/>
    <property type="match status" value="1"/>
</dbReference>
<gene>
    <name evidence="6" type="primary">mmfR</name>
    <name evidence="7" type="ORF">FB564_4745</name>
    <name evidence="6" type="ORF">Sar04_32730</name>
</gene>
<dbReference type="PANTHER" id="PTHR30055:SF234">
    <property type="entry name" value="HTH-TYPE TRANSCRIPTIONAL REGULATOR BETI"/>
    <property type="match status" value="1"/>
</dbReference>
<keyword evidence="1" id="KW-0805">Transcription regulation</keyword>
<keyword evidence="2 4" id="KW-0238">DNA-binding</keyword>
<dbReference type="Gene3D" id="1.10.357.10">
    <property type="entry name" value="Tetracycline Repressor, domain 2"/>
    <property type="match status" value="1"/>
</dbReference>
<dbReference type="EMBL" id="VFOL01000001">
    <property type="protein sequence ID" value="TQL39490.1"/>
    <property type="molecule type" value="Genomic_DNA"/>
</dbReference>
<dbReference type="GO" id="GO:0000976">
    <property type="term" value="F:transcription cis-regulatory region binding"/>
    <property type="evidence" value="ECO:0007669"/>
    <property type="project" value="TreeGrafter"/>
</dbReference>
<proteinExistence type="predicted"/>
<evidence type="ECO:0000313" key="8">
    <source>
        <dbReference type="Proteomes" id="UP000315983"/>
    </source>
</evidence>
<reference evidence="6 9" key="2">
    <citation type="submission" date="2021-03" db="EMBL/GenBank/DDBJ databases">
        <title>Whole genome shotgun sequence of Salinispora arenicola NBRC 105043.</title>
        <authorList>
            <person name="Komaki H."/>
            <person name="Tamura T."/>
        </authorList>
    </citation>
    <scope>NUCLEOTIDE SEQUENCE [LARGE SCALE GENOMIC DNA]</scope>
    <source>
        <strain evidence="6 9">NBRC 105043</strain>
    </source>
</reference>
<dbReference type="SUPFAM" id="SSF46689">
    <property type="entry name" value="Homeodomain-like"/>
    <property type="match status" value="1"/>
</dbReference>
<dbReference type="EMBL" id="BOQM01000025">
    <property type="protein sequence ID" value="GIM86537.1"/>
    <property type="molecule type" value="Genomic_DNA"/>
</dbReference>
<evidence type="ECO:0000256" key="2">
    <source>
        <dbReference type="ARBA" id="ARBA00023125"/>
    </source>
</evidence>
<reference evidence="7 8" key="1">
    <citation type="submission" date="2019-06" db="EMBL/GenBank/DDBJ databases">
        <title>Sequencing the genomes of 1000 actinobacteria strains.</title>
        <authorList>
            <person name="Klenk H.-P."/>
        </authorList>
    </citation>
    <scope>NUCLEOTIDE SEQUENCE [LARGE SCALE GENOMIC DNA]</scope>
    <source>
        <strain evidence="7 8">DSM 44819</strain>
    </source>
</reference>
<keyword evidence="3" id="KW-0804">Transcription</keyword>
<dbReference type="AlphaFoldDB" id="A0A542XUI3"/>
<evidence type="ECO:0000256" key="4">
    <source>
        <dbReference type="PROSITE-ProRule" id="PRU00335"/>
    </source>
</evidence>
<name>A0A542XUI3_SALAC</name>
<organism evidence="7 8">
    <name type="scientific">Salinispora arenicola</name>
    <dbReference type="NCBI Taxonomy" id="168697"/>
    <lineage>
        <taxon>Bacteria</taxon>
        <taxon>Bacillati</taxon>
        <taxon>Actinomycetota</taxon>
        <taxon>Actinomycetes</taxon>
        <taxon>Micromonosporales</taxon>
        <taxon>Micromonosporaceae</taxon>
        <taxon>Salinispora</taxon>
    </lineage>
</organism>
<dbReference type="InterPro" id="IPR050109">
    <property type="entry name" value="HTH-type_TetR-like_transc_reg"/>
</dbReference>
<evidence type="ECO:0000256" key="1">
    <source>
        <dbReference type="ARBA" id="ARBA00023015"/>
    </source>
</evidence>
<sequence length="199" mass="21024">MVSDRKSSRTRAHLIRVAAEVFAAKGYTAARLADLVAASGLTKGAFYFHFPSKEAAAGAVLAATQQEWLHALGPRLAAVPVGGRRQALIDAIVDLATNDPAAWAAFRLCADLHDAPALADAIRRHNQTWIDLVSDVLRADAPNADPARIQACAIGLVGAVAGVRDLLAGLHAQDQVHLVLTTLADATAHFLDKPYGELK</sequence>
<dbReference type="InterPro" id="IPR001647">
    <property type="entry name" value="HTH_TetR"/>
</dbReference>
<evidence type="ECO:0000313" key="9">
    <source>
        <dbReference type="Proteomes" id="UP000677457"/>
    </source>
</evidence>